<reference evidence="10 11" key="1">
    <citation type="submission" date="2018-07" db="EMBL/GenBank/DDBJ databases">
        <title>Genome sequencing of Runella.</title>
        <authorList>
            <person name="Baek M.-G."/>
            <person name="Yi H."/>
        </authorList>
    </citation>
    <scope>NUCLEOTIDE SEQUENCE [LARGE SCALE GENOMIC DNA]</scope>
    <source>
        <strain evidence="10 11">HYN0085</strain>
    </source>
</reference>
<dbReference type="SUPFAM" id="SSF49785">
    <property type="entry name" value="Galactose-binding domain-like"/>
    <property type="match status" value="1"/>
</dbReference>
<dbReference type="Pfam" id="PF00728">
    <property type="entry name" value="Glyco_hydro_20"/>
    <property type="match status" value="1"/>
</dbReference>
<keyword evidence="5" id="KW-0326">Glycosidase</keyword>
<keyword evidence="4" id="KW-0378">Hydrolase</keyword>
<keyword evidence="11" id="KW-1185">Reference proteome</keyword>
<feature type="domain" description="Beta-hexosaminidase bacterial type N-terminal" evidence="8">
    <location>
        <begin position="20"/>
        <end position="143"/>
    </location>
</feature>
<dbReference type="AlphaFoldDB" id="A0A344TKF8"/>
<feature type="domain" description="Glycoside hydrolase family 20 catalytic" evidence="7">
    <location>
        <begin position="146"/>
        <end position="466"/>
    </location>
</feature>
<dbReference type="Pfam" id="PF02838">
    <property type="entry name" value="Glyco_hydro_20b"/>
    <property type="match status" value="1"/>
</dbReference>
<proteinExistence type="inferred from homology"/>
<dbReference type="InterPro" id="IPR015882">
    <property type="entry name" value="HEX_bac_N"/>
</dbReference>
<dbReference type="EC" id="3.2.1.52" evidence="3"/>
<dbReference type="InterPro" id="IPR015883">
    <property type="entry name" value="Glyco_hydro_20_cat"/>
</dbReference>
<evidence type="ECO:0000256" key="5">
    <source>
        <dbReference type="ARBA" id="ARBA00023295"/>
    </source>
</evidence>
<dbReference type="KEGG" id="run:DR864_15900"/>
<evidence type="ECO:0000256" key="6">
    <source>
        <dbReference type="PIRSR" id="PIRSR625705-1"/>
    </source>
</evidence>
<evidence type="ECO:0000259" key="8">
    <source>
        <dbReference type="Pfam" id="PF02838"/>
    </source>
</evidence>
<sequence length="734" mass="83020">MKQFFAGLLIVLTVQLNAQVSIIPKPQSLQRHTGEFTLTSSTAIQTAPEVKAEEVIRFLVESIKTQTGIQLLPNAKSLPFIYLKSDASLQNDEAYRLTITAERILIEAKTNQGFFWAVQSLRQLLPFQKTASAKIPCLMIEDAPSFQWRGHMMDVARHFFPVSFIKKQLDLMSLYKLNIFHWHLTDDQGWRIEIKKYPKLTSVGAWRKEPDGSIHGGFYTQAEIKEVVEYGRRRNITVIPEIEMPGHCVAALVAYPELACTNEKRVVPNSWGVFGDVFCVGKENVYVFLQDVLDEVMPLFPSRYVHIGGDEVPKTAWQASPECQALMKAQGLKDEHELQSYFIKRIQKYLQSKGKTLIGWDEILEGGADKDAIVEVWRGEAEGRKALANGNRIIHAGPYYFDSPNANLTLKKVYEYDNLSDPAYRQNSTQVWGAECPLWTERVTTYNAEYMLYPRMLAFSESLWNNGTRNFEEFRARVQQHYPILTTLKVAYGAEDKSLIDTKIEFDAAQKSWSLRSYLGMKDLAIRYTLNGTKPTAQSPKAQEVLTVTKPSKITFAPFRGDKQYRDAQSYQIIENKAVAKKTIWNSKPDAQYAKPGEYGLVDGLKGGESFGDGVWMGWSGRPVDAVVDMGEKTTFRSVKIDFIQEAKSWILLPKSVKISASDDGISFTTLIEKTFDVKPLLDGIVKETVGYESKQPIQKRYLKVEAIPYGKLPAGHNGAGGEAWLFTDELVVN</sequence>
<dbReference type="InterPro" id="IPR059177">
    <property type="entry name" value="GH29D-like_dom"/>
</dbReference>
<dbReference type="OrthoDB" id="9763537at2"/>
<dbReference type="InterPro" id="IPR029018">
    <property type="entry name" value="Hex-like_dom2"/>
</dbReference>
<protein>
    <recommendedName>
        <fullName evidence="3">beta-N-acetylhexosaminidase</fullName>
        <ecNumber evidence="3">3.2.1.52</ecNumber>
    </recommendedName>
</protein>
<organism evidence="10 11">
    <name type="scientific">Runella rosea</name>
    <dbReference type="NCBI Taxonomy" id="2259595"/>
    <lineage>
        <taxon>Bacteria</taxon>
        <taxon>Pseudomonadati</taxon>
        <taxon>Bacteroidota</taxon>
        <taxon>Cytophagia</taxon>
        <taxon>Cytophagales</taxon>
        <taxon>Spirosomataceae</taxon>
        <taxon>Runella</taxon>
    </lineage>
</organism>
<dbReference type="GO" id="GO:0030203">
    <property type="term" value="P:glycosaminoglycan metabolic process"/>
    <property type="evidence" value="ECO:0007669"/>
    <property type="project" value="TreeGrafter"/>
</dbReference>
<dbReference type="RefSeq" id="WP_114067913.1">
    <property type="nucleotide sequence ID" value="NZ_CP030850.1"/>
</dbReference>
<comment type="catalytic activity">
    <reaction evidence="1">
        <text>Hydrolysis of terminal non-reducing N-acetyl-D-hexosamine residues in N-acetyl-beta-D-hexosaminides.</text>
        <dbReference type="EC" id="3.2.1.52"/>
    </reaction>
</comment>
<evidence type="ECO:0000256" key="3">
    <source>
        <dbReference type="ARBA" id="ARBA00012663"/>
    </source>
</evidence>
<feature type="domain" description="GH29D-like beta-sandwich" evidence="9">
    <location>
        <begin position="522"/>
        <end position="561"/>
    </location>
</feature>
<feature type="active site" description="Proton donor" evidence="6">
    <location>
        <position position="311"/>
    </location>
</feature>
<dbReference type="Proteomes" id="UP000251993">
    <property type="component" value="Chromosome"/>
</dbReference>
<evidence type="ECO:0000313" key="10">
    <source>
        <dbReference type="EMBL" id="AXE19129.1"/>
    </source>
</evidence>
<evidence type="ECO:0000259" key="9">
    <source>
        <dbReference type="Pfam" id="PF13290"/>
    </source>
</evidence>
<evidence type="ECO:0000256" key="1">
    <source>
        <dbReference type="ARBA" id="ARBA00001231"/>
    </source>
</evidence>
<dbReference type="GO" id="GO:0016020">
    <property type="term" value="C:membrane"/>
    <property type="evidence" value="ECO:0007669"/>
    <property type="project" value="TreeGrafter"/>
</dbReference>
<accession>A0A344TKF8</accession>
<name>A0A344TKF8_9BACT</name>
<gene>
    <name evidence="10" type="ORF">DR864_15900</name>
</gene>
<dbReference type="Gene3D" id="2.60.120.260">
    <property type="entry name" value="Galactose-binding domain-like"/>
    <property type="match status" value="1"/>
</dbReference>
<dbReference type="GO" id="GO:0004563">
    <property type="term" value="F:beta-N-acetylhexosaminidase activity"/>
    <property type="evidence" value="ECO:0007669"/>
    <property type="project" value="UniProtKB-EC"/>
</dbReference>
<dbReference type="InterPro" id="IPR017853">
    <property type="entry name" value="GH"/>
</dbReference>
<evidence type="ECO:0000256" key="4">
    <source>
        <dbReference type="ARBA" id="ARBA00022801"/>
    </source>
</evidence>
<dbReference type="GO" id="GO:0005975">
    <property type="term" value="P:carbohydrate metabolic process"/>
    <property type="evidence" value="ECO:0007669"/>
    <property type="project" value="InterPro"/>
</dbReference>
<dbReference type="PANTHER" id="PTHR22600">
    <property type="entry name" value="BETA-HEXOSAMINIDASE"/>
    <property type="match status" value="1"/>
</dbReference>
<dbReference type="SUPFAM" id="SSF55545">
    <property type="entry name" value="beta-N-acetylhexosaminidase-like domain"/>
    <property type="match status" value="1"/>
</dbReference>
<dbReference type="InterPro" id="IPR008979">
    <property type="entry name" value="Galactose-bd-like_sf"/>
</dbReference>
<dbReference type="Gene3D" id="3.20.20.80">
    <property type="entry name" value="Glycosidases"/>
    <property type="match status" value="1"/>
</dbReference>
<dbReference type="PANTHER" id="PTHR22600:SF57">
    <property type="entry name" value="BETA-N-ACETYLHEXOSAMINIDASE"/>
    <property type="match status" value="1"/>
</dbReference>
<evidence type="ECO:0000313" key="11">
    <source>
        <dbReference type="Proteomes" id="UP000251993"/>
    </source>
</evidence>
<dbReference type="Pfam" id="PF13290">
    <property type="entry name" value="CHB_HEX_C_1"/>
    <property type="match status" value="1"/>
</dbReference>
<comment type="similarity">
    <text evidence="2">Belongs to the glycosyl hydrolase 20 family.</text>
</comment>
<dbReference type="CDD" id="cd06563">
    <property type="entry name" value="GH20_chitobiase-like"/>
    <property type="match status" value="1"/>
</dbReference>
<dbReference type="SUPFAM" id="SSF51445">
    <property type="entry name" value="(Trans)glycosidases"/>
    <property type="match status" value="1"/>
</dbReference>
<dbReference type="EMBL" id="CP030850">
    <property type="protein sequence ID" value="AXE19129.1"/>
    <property type="molecule type" value="Genomic_DNA"/>
</dbReference>
<evidence type="ECO:0000256" key="2">
    <source>
        <dbReference type="ARBA" id="ARBA00006285"/>
    </source>
</evidence>
<evidence type="ECO:0000259" key="7">
    <source>
        <dbReference type="Pfam" id="PF00728"/>
    </source>
</evidence>
<dbReference type="InterPro" id="IPR025705">
    <property type="entry name" value="Beta_hexosaminidase_sua/sub"/>
</dbReference>
<dbReference type="Gene3D" id="3.30.379.10">
    <property type="entry name" value="Chitobiase/beta-hexosaminidase domain 2-like"/>
    <property type="match status" value="1"/>
</dbReference>
<dbReference type="PRINTS" id="PR00738">
    <property type="entry name" value="GLHYDRLASE20"/>
</dbReference>